<gene>
    <name evidence="3" type="ORF">G5C65_36925</name>
</gene>
<dbReference type="InterPro" id="IPR003346">
    <property type="entry name" value="Transposase_20"/>
</dbReference>
<evidence type="ECO:0000313" key="4">
    <source>
        <dbReference type="Proteomes" id="UP000477722"/>
    </source>
</evidence>
<sequence>MNVYCGIDWAERHHDIALVDTSGTLLAKQRITDDAAGYRVLLELLAEHGDTPDDPIPVAIETSHGLLVAALRTGKRRIYAVNPLSAARYRDRHGVSRKKSDPGDALVLANILRTDMHAHRPLPADSDLARAITVLARAQQDAVWHRQQLVNQVRSLLKTFYPAALDAFQGKQHGLARPEARAVLAAAPTPARAAKLSVTQLQAALRRAGRVRGIDTEARRLREIFRGDYARHPQPVEDAMGHQLAALIKQLDAACRAADELAQAAEESFRKHPDADILLSFPGLGVQLSARVLGEIGDDRDRFTDARALKAYAGSAPITRASGRKKFVGRRFIKNDRLITAGFLWAFAALTSSPGADAHYRRRRKAGDWHAQAQRHLFNRLLGQLYHCLHNRQLFDEHHAFTSFSAAPAAAA</sequence>
<comment type="caution">
    <text evidence="3">The sequence shown here is derived from an EMBL/GenBank/DDBJ whole genome shotgun (WGS) entry which is preliminary data.</text>
</comment>
<dbReference type="EMBL" id="JAAKZZ010000911">
    <property type="protein sequence ID" value="NGO73806.1"/>
    <property type="molecule type" value="Genomic_DNA"/>
</dbReference>
<dbReference type="Pfam" id="PF01548">
    <property type="entry name" value="DEDD_Tnp_IS110"/>
    <property type="match status" value="1"/>
</dbReference>
<evidence type="ECO:0000313" key="3">
    <source>
        <dbReference type="EMBL" id="NGO73806.1"/>
    </source>
</evidence>
<dbReference type="GO" id="GO:0006313">
    <property type="term" value="P:DNA transposition"/>
    <property type="evidence" value="ECO:0007669"/>
    <property type="project" value="InterPro"/>
</dbReference>
<dbReference type="Proteomes" id="UP000477722">
    <property type="component" value="Unassembled WGS sequence"/>
</dbReference>
<evidence type="ECO:0000259" key="2">
    <source>
        <dbReference type="Pfam" id="PF02371"/>
    </source>
</evidence>
<dbReference type="InterPro" id="IPR047650">
    <property type="entry name" value="Transpos_IS110"/>
</dbReference>
<dbReference type="PANTHER" id="PTHR33055">
    <property type="entry name" value="TRANSPOSASE FOR INSERTION SEQUENCE ELEMENT IS1111A"/>
    <property type="match status" value="1"/>
</dbReference>
<feature type="domain" description="Transposase IS116/IS110/IS902 C-terminal" evidence="2">
    <location>
        <begin position="276"/>
        <end position="360"/>
    </location>
</feature>
<dbReference type="PANTHER" id="PTHR33055:SF3">
    <property type="entry name" value="PUTATIVE TRANSPOSASE FOR IS117-RELATED"/>
    <property type="match status" value="1"/>
</dbReference>
<protein>
    <submittedName>
        <fullName evidence="3">IS110 family transposase</fullName>
    </submittedName>
</protein>
<feature type="domain" description="Transposase IS110-like N-terminal" evidence="1">
    <location>
        <begin position="5"/>
        <end position="162"/>
    </location>
</feature>
<dbReference type="Pfam" id="PF02371">
    <property type="entry name" value="Transposase_20"/>
    <property type="match status" value="1"/>
</dbReference>
<dbReference type="InterPro" id="IPR002525">
    <property type="entry name" value="Transp_IS110-like_N"/>
</dbReference>
<proteinExistence type="predicted"/>
<evidence type="ECO:0000259" key="1">
    <source>
        <dbReference type="Pfam" id="PF01548"/>
    </source>
</evidence>
<name>A0A6G4X8D3_9ACTN</name>
<dbReference type="GO" id="GO:0004803">
    <property type="term" value="F:transposase activity"/>
    <property type="evidence" value="ECO:0007669"/>
    <property type="project" value="InterPro"/>
</dbReference>
<dbReference type="GO" id="GO:0003677">
    <property type="term" value="F:DNA binding"/>
    <property type="evidence" value="ECO:0007669"/>
    <property type="project" value="InterPro"/>
</dbReference>
<dbReference type="NCBIfam" id="NF033542">
    <property type="entry name" value="transpos_IS110"/>
    <property type="match status" value="1"/>
</dbReference>
<dbReference type="AlphaFoldDB" id="A0A6G4X8D3"/>
<dbReference type="RefSeq" id="WP_165303404.1">
    <property type="nucleotide sequence ID" value="NZ_JAAKZZ010000911.1"/>
</dbReference>
<reference evidence="3 4" key="1">
    <citation type="submission" date="2020-02" db="EMBL/GenBank/DDBJ databases">
        <title>Whole-genome analyses of novel actinobacteria.</title>
        <authorList>
            <person name="Sahin N."/>
            <person name="Tatar D."/>
        </authorList>
    </citation>
    <scope>NUCLEOTIDE SEQUENCE [LARGE SCALE GENOMIC DNA]</scope>
    <source>
        <strain evidence="3 4">SB3404</strain>
    </source>
</reference>
<organism evidence="3 4">
    <name type="scientific">Streptomyces boncukensis</name>
    <dbReference type="NCBI Taxonomy" id="2711219"/>
    <lineage>
        <taxon>Bacteria</taxon>
        <taxon>Bacillati</taxon>
        <taxon>Actinomycetota</taxon>
        <taxon>Actinomycetes</taxon>
        <taxon>Kitasatosporales</taxon>
        <taxon>Streptomycetaceae</taxon>
        <taxon>Streptomyces</taxon>
    </lineage>
</organism>
<accession>A0A6G4X8D3</accession>
<keyword evidence="4" id="KW-1185">Reference proteome</keyword>